<name>A0A9X0AYL1_9HELO</name>
<dbReference type="InterPro" id="IPR055267">
    <property type="entry name" value="Aerolysin-like_C"/>
</dbReference>
<evidence type="ECO:0000313" key="7">
    <source>
        <dbReference type="Proteomes" id="UP001152300"/>
    </source>
</evidence>
<dbReference type="GO" id="GO:0003924">
    <property type="term" value="F:GTPase activity"/>
    <property type="evidence" value="ECO:0007669"/>
    <property type="project" value="InterPro"/>
</dbReference>
<evidence type="ECO:0000256" key="2">
    <source>
        <dbReference type="ARBA" id="ARBA00023157"/>
    </source>
</evidence>
<dbReference type="SUPFAM" id="SSF56973">
    <property type="entry name" value="Aerolisin/ETX pore-forming domain"/>
    <property type="match status" value="1"/>
</dbReference>
<dbReference type="Pfam" id="PF01117">
    <property type="entry name" value="Aerolysin"/>
    <property type="match status" value="1"/>
</dbReference>
<dbReference type="Proteomes" id="UP001152300">
    <property type="component" value="Unassembled WGS sequence"/>
</dbReference>
<evidence type="ECO:0000259" key="5">
    <source>
        <dbReference type="Pfam" id="PF02263"/>
    </source>
</evidence>
<dbReference type="GO" id="GO:0005525">
    <property type="term" value="F:GTP binding"/>
    <property type="evidence" value="ECO:0007669"/>
    <property type="project" value="InterPro"/>
</dbReference>
<keyword evidence="7" id="KW-1185">Reference proteome</keyword>
<dbReference type="AlphaFoldDB" id="A0A9X0AYL1"/>
<dbReference type="InterPro" id="IPR027417">
    <property type="entry name" value="P-loop_NTPase"/>
</dbReference>
<dbReference type="EMBL" id="JAPEIS010000001">
    <property type="protein sequence ID" value="KAJ8071346.1"/>
    <property type="molecule type" value="Genomic_DNA"/>
</dbReference>
<comment type="caution">
    <text evidence="6">The sequence shown here is derived from an EMBL/GenBank/DDBJ whole genome shotgun (WGS) entry which is preliminary data.</text>
</comment>
<accession>A0A9X0AYL1</accession>
<dbReference type="Gene3D" id="2.170.15.10">
    <property type="entry name" value="Proaerolysin, chain A, domain 3"/>
    <property type="match status" value="1"/>
</dbReference>
<gene>
    <name evidence="6" type="ORF">OCU04_001677</name>
</gene>
<comment type="similarity">
    <text evidence="1">Belongs to the aerolysin family.</text>
</comment>
<sequence>MDLFSPALVTSRVIIYNRTGGLLTEEILSQLGMMTQAAQRLRAGGNARSDDSANHGTPRKPRTASTSPLFGHLFIIFNQFRTNKVDTVTTLKNALMNQEPETDSNSTNRNNIRKLLTSVFESIQVFILPDSLKSEARDNLADGIKDFILLTDFTPKYLEYFKLLRDGLSKALVSPREFTTGVPLTGGTIADFMPSFADAINRSQPLNLPSIFELSQNNALNKVQITFTNALSIVSDSILSDPVLSTQLLSTRFDSNVTLLLSQLANSISYMPLDTVKRAQDDASNSATAVKVNLIAINLSRIKTLMSTSLTNLIGSIGTELSKVFPTNNILQSPTDIDNAFVILFNSLSSTLKNRGDTYDPQALPNDYEATIQSALDLHKSGIQSKAASSWGVWATDLIQASIKTLTDTLVILGRNIQVGNESQYTASATSACSTEKSSFGQKLDNEYLWSDKQDKKDFFTTSADNAMNTQKALWLKNEEDVKASLNVIFESLKQTYVMQLQNSIVPQNEPQSFTTITNPTPIKDALLLFCSQNSLSTTMTTKIGSDFDVFVSEKKSNFVTTYNLACDTYKSYISSELAAQVPLILQACRNQLDLIDLNLDSPTTTRDQITVTSNAAVTDARNKFTMAKGKLNALQNGTISSTTIQTYQLQLDMGLELDRKAKVDKYDEVVSVYNKALLTEMVIPIVDQTLANNFTSTAALDTSITRQLMFFIAKKKGEQALAQAKWDEWKAKTYPALVEVVQRNNSYRVEGLEGNLAATKAIQEHVINNINFDCCAMGGDLGMSYLYGGRLDGIKPQDMGMSVTDPTKPNQQNSRTMRLNNPPGGAYDANHSTNLEFFDWVVEVSDIIWGKPIITDLKPLKLDTTEYPAQATPITVTIGSISSVTSTITDSQSWGVNAGVEVGYKYGVKDTWEANMKATSNGNFSNISSHSEASSYTTSTSTQISLPANRVNCVNQMVFDQRTSLPYTARVKVVPRLRFQNGYTIWGNGGSYASNPNTAARKPAFKKSDRVYCSKAQSTFEFRRTDEIRDDALSNADPWEWSLCMQRNPDLRSVLDSLTQASNYEVFVKGKWEGITGKYAVTTVTPKNTLTTLLPPS</sequence>
<organism evidence="6 7">
    <name type="scientific">Sclerotinia nivalis</name>
    <dbReference type="NCBI Taxonomy" id="352851"/>
    <lineage>
        <taxon>Eukaryota</taxon>
        <taxon>Fungi</taxon>
        <taxon>Dikarya</taxon>
        <taxon>Ascomycota</taxon>
        <taxon>Pezizomycotina</taxon>
        <taxon>Leotiomycetes</taxon>
        <taxon>Helotiales</taxon>
        <taxon>Sclerotiniaceae</taxon>
        <taxon>Sclerotinia</taxon>
    </lineage>
</organism>
<feature type="region of interest" description="Disordered" evidence="3">
    <location>
        <begin position="39"/>
        <end position="65"/>
    </location>
</feature>
<dbReference type="Gene3D" id="3.40.50.300">
    <property type="entry name" value="P-loop containing nucleotide triphosphate hydrolases"/>
    <property type="match status" value="1"/>
</dbReference>
<protein>
    <submittedName>
        <fullName evidence="6">Uncharacterized protein</fullName>
    </submittedName>
</protein>
<dbReference type="InterPro" id="IPR015894">
    <property type="entry name" value="Guanylate-bd_N"/>
</dbReference>
<dbReference type="OrthoDB" id="2135133at2759"/>
<dbReference type="PANTHER" id="PTHR10751">
    <property type="entry name" value="GUANYLATE BINDING PROTEIN"/>
    <property type="match status" value="1"/>
</dbReference>
<proteinExistence type="inferred from homology"/>
<dbReference type="Pfam" id="PF02263">
    <property type="entry name" value="GBP"/>
    <property type="match status" value="1"/>
</dbReference>
<reference evidence="6" key="1">
    <citation type="submission" date="2022-11" db="EMBL/GenBank/DDBJ databases">
        <title>Genome Resource of Sclerotinia nivalis Strain SnTB1, a Plant Pathogen Isolated from American Ginseng.</title>
        <authorList>
            <person name="Fan S."/>
        </authorList>
    </citation>
    <scope>NUCLEOTIDE SEQUENCE</scope>
    <source>
        <strain evidence="6">SnTB1</strain>
    </source>
</reference>
<evidence type="ECO:0000313" key="6">
    <source>
        <dbReference type="EMBL" id="KAJ8071346.1"/>
    </source>
</evidence>
<feature type="domain" description="Guanylate-binding protein N-terminal" evidence="5">
    <location>
        <begin position="3"/>
        <end position="154"/>
    </location>
</feature>
<keyword evidence="2" id="KW-1015">Disulfide bond</keyword>
<evidence type="ECO:0000256" key="3">
    <source>
        <dbReference type="SAM" id="MobiDB-lite"/>
    </source>
</evidence>
<feature type="domain" description="Aerolysin-like C-terminal" evidence="4">
    <location>
        <begin position="822"/>
        <end position="1079"/>
    </location>
</feature>
<evidence type="ECO:0000259" key="4">
    <source>
        <dbReference type="Pfam" id="PF01117"/>
    </source>
</evidence>
<evidence type="ECO:0000256" key="1">
    <source>
        <dbReference type="ARBA" id="ARBA00009831"/>
    </source>
</evidence>